<dbReference type="InterPro" id="IPR021027">
    <property type="entry name" value="Transposase_put_HTH"/>
</dbReference>
<dbReference type="EMBL" id="LOIC01000034">
    <property type="protein sequence ID" value="OCA55514.1"/>
    <property type="molecule type" value="Genomic_DNA"/>
</dbReference>
<dbReference type="GO" id="GO:0032196">
    <property type="term" value="P:transposition"/>
    <property type="evidence" value="ECO:0007669"/>
    <property type="project" value="UniProtKB-KW"/>
</dbReference>
<feature type="domain" description="Cas12f1-like TNB" evidence="9">
    <location>
        <begin position="291"/>
        <end position="358"/>
    </location>
</feature>
<keyword evidence="5" id="KW-0862">Zinc</keyword>
<comment type="similarity">
    <text evidence="2">In the N-terminal section; belongs to the transposase 2 family.</text>
</comment>
<sequence length="389" mass="43588">MLRATKVRIYPTPEQAGYLNGQFGAVRFAYNKALHIKKHVYKHHGVSLHPRKDLKPLLAVAKQSRKYAWLRAYDAIALQQAVINLHTAFDNFFNPKLRAQLPTFKRKQGKQSSYHCVGVKVLEGAVKIPKLSPIKARIHRKIEGKVKSITLSRTATGKYFAAILCDDGKEAPEKPDVITRVTGCDMGLSHYLIQSTGEKVNNPRHLINAARNLRRKQKSLSRKQQGSANRGKARLRLAAVHERVAHARADFQHKLSRTIVDENQAIIVETLKSANMMKNHHLARAIGDAGWHGFVKKLEYKAAAAGVHLVKLDQWFASSKTCHCCGHKVPEMPLRKRIWPCPFCRVEHDRDINAALNIQRKGITELQAAGLVVSAHGGQRKSVIKTVAA</sequence>
<name>A0A1B8YK02_9GAMM</name>
<comment type="similarity">
    <text evidence="1">In the C-terminal section; belongs to the transposase 35 family.</text>
</comment>
<evidence type="ECO:0000256" key="1">
    <source>
        <dbReference type="ARBA" id="ARBA00008761"/>
    </source>
</evidence>
<evidence type="ECO:0000259" key="10">
    <source>
        <dbReference type="Pfam" id="PF12323"/>
    </source>
</evidence>
<keyword evidence="7" id="KW-0233">DNA recombination</keyword>
<evidence type="ECO:0000256" key="5">
    <source>
        <dbReference type="ARBA" id="ARBA00022833"/>
    </source>
</evidence>
<dbReference type="PANTHER" id="PTHR30405">
    <property type="entry name" value="TRANSPOSASE"/>
    <property type="match status" value="1"/>
</dbReference>
<gene>
    <name evidence="11" type="ORF">Phpb_01347</name>
</gene>
<evidence type="ECO:0000256" key="2">
    <source>
        <dbReference type="ARBA" id="ARBA00011044"/>
    </source>
</evidence>
<dbReference type="PANTHER" id="PTHR30405:SF25">
    <property type="entry name" value="RNA-GUIDED DNA ENDONUCLEASE INSQ-RELATED"/>
    <property type="match status" value="1"/>
</dbReference>
<evidence type="ECO:0000256" key="6">
    <source>
        <dbReference type="ARBA" id="ARBA00023125"/>
    </source>
</evidence>
<keyword evidence="3" id="KW-0815">Transposition</keyword>
<evidence type="ECO:0000313" key="12">
    <source>
        <dbReference type="Proteomes" id="UP000092665"/>
    </source>
</evidence>
<evidence type="ECO:0000256" key="3">
    <source>
        <dbReference type="ARBA" id="ARBA00022578"/>
    </source>
</evidence>
<dbReference type="NCBIfam" id="TIGR01766">
    <property type="entry name" value="IS200/IS605 family accessory protein TnpB-like domain"/>
    <property type="match status" value="1"/>
</dbReference>
<dbReference type="InterPro" id="IPR001959">
    <property type="entry name" value="Transposase"/>
</dbReference>
<dbReference type="GO" id="GO:0006310">
    <property type="term" value="P:DNA recombination"/>
    <property type="evidence" value="ECO:0007669"/>
    <property type="project" value="UniProtKB-KW"/>
</dbReference>
<evidence type="ECO:0000256" key="4">
    <source>
        <dbReference type="ARBA" id="ARBA00022723"/>
    </source>
</evidence>
<dbReference type="NCBIfam" id="NF040570">
    <property type="entry name" value="guided_TnpB"/>
    <property type="match status" value="1"/>
</dbReference>
<dbReference type="PATRIC" id="fig|29488.15.peg.1471"/>
<comment type="caution">
    <text evidence="11">The sequence shown here is derived from an EMBL/GenBank/DDBJ whole genome shotgun (WGS) entry which is preliminary data.</text>
</comment>
<dbReference type="AlphaFoldDB" id="A0A1B8YK02"/>
<reference evidence="12" key="1">
    <citation type="submission" date="2015-11" db="EMBL/GenBank/DDBJ databases">
        <authorList>
            <person name="Tobias N.J."/>
            <person name="Mishra B."/>
            <person name="Gupta D.K."/>
            <person name="Thines M."/>
            <person name="Stinear T.P."/>
            <person name="Bode H.B."/>
        </authorList>
    </citation>
    <scope>NUCLEOTIDE SEQUENCE [LARGE SCALE GENOMIC DNA]</scope>
    <source>
        <strain evidence="12">PB45.5</strain>
    </source>
</reference>
<keyword evidence="12" id="KW-1185">Reference proteome</keyword>
<keyword evidence="6" id="KW-0238">DNA-binding</keyword>
<dbReference type="Proteomes" id="UP000092665">
    <property type="component" value="Unassembled WGS sequence"/>
</dbReference>
<dbReference type="Pfam" id="PF12323">
    <property type="entry name" value="HTH_OrfB_IS605"/>
    <property type="match status" value="1"/>
</dbReference>
<dbReference type="Pfam" id="PF01385">
    <property type="entry name" value="OrfB_IS605"/>
    <property type="match status" value="1"/>
</dbReference>
<organism evidence="11 12">
    <name type="scientific">Photorhabdus namnaonensis</name>
    <dbReference type="NCBI Taxonomy" id="1851568"/>
    <lineage>
        <taxon>Bacteria</taxon>
        <taxon>Pseudomonadati</taxon>
        <taxon>Pseudomonadota</taxon>
        <taxon>Gammaproteobacteria</taxon>
        <taxon>Enterobacterales</taxon>
        <taxon>Morganellaceae</taxon>
        <taxon>Photorhabdus</taxon>
    </lineage>
</organism>
<evidence type="ECO:0000259" key="9">
    <source>
        <dbReference type="Pfam" id="PF07282"/>
    </source>
</evidence>
<keyword evidence="4" id="KW-0479">Metal-binding</keyword>
<evidence type="ECO:0000313" key="11">
    <source>
        <dbReference type="EMBL" id="OCA55514.1"/>
    </source>
</evidence>
<dbReference type="InterPro" id="IPR010095">
    <property type="entry name" value="Cas12f1-like_TNB"/>
</dbReference>
<dbReference type="InterPro" id="IPR051399">
    <property type="entry name" value="RNA-guided_DNA_endo/Transpos"/>
</dbReference>
<evidence type="ECO:0000259" key="8">
    <source>
        <dbReference type="Pfam" id="PF01385"/>
    </source>
</evidence>
<feature type="domain" description="Transposase putative helix-turn-helix" evidence="10">
    <location>
        <begin position="1"/>
        <end position="45"/>
    </location>
</feature>
<accession>A0A1B8YK02</accession>
<protein>
    <submittedName>
        <fullName evidence="11">Putative transposase</fullName>
    </submittedName>
</protein>
<dbReference type="Pfam" id="PF07282">
    <property type="entry name" value="Cas12f1-like_TNB"/>
    <property type="match status" value="1"/>
</dbReference>
<dbReference type="GO" id="GO:0003677">
    <property type="term" value="F:DNA binding"/>
    <property type="evidence" value="ECO:0007669"/>
    <property type="project" value="UniProtKB-KW"/>
</dbReference>
<evidence type="ECO:0000256" key="7">
    <source>
        <dbReference type="ARBA" id="ARBA00023172"/>
    </source>
</evidence>
<feature type="domain" description="Probable transposase IS891/IS1136/IS1341" evidence="8">
    <location>
        <begin position="174"/>
        <end position="279"/>
    </location>
</feature>
<proteinExistence type="inferred from homology"/>
<dbReference type="RefSeq" id="WP_065389681.1">
    <property type="nucleotide sequence ID" value="NZ_CAWMQN010000034.1"/>
</dbReference>
<dbReference type="GO" id="GO:0046872">
    <property type="term" value="F:metal ion binding"/>
    <property type="evidence" value="ECO:0007669"/>
    <property type="project" value="UniProtKB-KW"/>
</dbReference>